<sequence>MPPRYPFVKGALLTLAVSAGWLVLYIVNETRRVTPTGVFLAMLVGAPVAVWYLRTYADRRSS</sequence>
<protein>
    <submittedName>
        <fullName evidence="2">Uncharacterized protein</fullName>
    </submittedName>
</protein>
<keyword evidence="1" id="KW-1133">Transmembrane helix</keyword>
<keyword evidence="1" id="KW-0472">Membrane</keyword>
<keyword evidence="1" id="KW-0812">Transmembrane</keyword>
<evidence type="ECO:0000313" key="2">
    <source>
        <dbReference type="EMBL" id="MDH7640490.1"/>
    </source>
</evidence>
<name>A0ABT6N5X3_9SPHN</name>
<accession>A0ABT6N5X3</accession>
<evidence type="ECO:0000313" key="3">
    <source>
        <dbReference type="Proteomes" id="UP001160625"/>
    </source>
</evidence>
<organism evidence="2 3">
    <name type="scientific">Sphingomonas oryzagri</name>
    <dbReference type="NCBI Taxonomy" id="3042314"/>
    <lineage>
        <taxon>Bacteria</taxon>
        <taxon>Pseudomonadati</taxon>
        <taxon>Pseudomonadota</taxon>
        <taxon>Alphaproteobacteria</taxon>
        <taxon>Sphingomonadales</taxon>
        <taxon>Sphingomonadaceae</taxon>
        <taxon>Sphingomonas</taxon>
    </lineage>
</organism>
<evidence type="ECO:0000256" key="1">
    <source>
        <dbReference type="SAM" id="Phobius"/>
    </source>
</evidence>
<reference evidence="2" key="1">
    <citation type="submission" date="2023-04" db="EMBL/GenBank/DDBJ databases">
        <title>Sphingomonas sp. MAHUQ-71 isolated from rice field.</title>
        <authorList>
            <person name="Huq M.A."/>
        </authorList>
    </citation>
    <scope>NUCLEOTIDE SEQUENCE</scope>
    <source>
        <strain evidence="2">MAHUQ-71</strain>
    </source>
</reference>
<gene>
    <name evidence="2" type="ORF">QGN17_17285</name>
</gene>
<dbReference type="EMBL" id="JARYGZ010000003">
    <property type="protein sequence ID" value="MDH7640490.1"/>
    <property type="molecule type" value="Genomic_DNA"/>
</dbReference>
<proteinExistence type="predicted"/>
<keyword evidence="3" id="KW-1185">Reference proteome</keyword>
<dbReference type="Proteomes" id="UP001160625">
    <property type="component" value="Unassembled WGS sequence"/>
</dbReference>
<feature type="transmembrane region" description="Helical" evidence="1">
    <location>
        <begin position="33"/>
        <end position="53"/>
    </location>
</feature>
<feature type="transmembrane region" description="Helical" evidence="1">
    <location>
        <begin position="7"/>
        <end position="27"/>
    </location>
</feature>
<dbReference type="RefSeq" id="WP_281045851.1">
    <property type="nucleotide sequence ID" value="NZ_JARYGZ010000003.1"/>
</dbReference>
<comment type="caution">
    <text evidence="2">The sequence shown here is derived from an EMBL/GenBank/DDBJ whole genome shotgun (WGS) entry which is preliminary data.</text>
</comment>